<dbReference type="EMBL" id="FOFO01000003">
    <property type="protein sequence ID" value="SEP66878.1"/>
    <property type="molecule type" value="Genomic_DNA"/>
</dbReference>
<dbReference type="InterPro" id="IPR007479">
    <property type="entry name" value="ISC_FeS_clus_asmbl_IscsX"/>
</dbReference>
<dbReference type="GO" id="GO:0008198">
    <property type="term" value="F:ferrous iron binding"/>
    <property type="evidence" value="ECO:0007669"/>
    <property type="project" value="TreeGrafter"/>
</dbReference>
<accession>A0A1H8ZT06</accession>
<dbReference type="PANTHER" id="PTHR37532:SF1">
    <property type="entry name" value="PROTEIN ISCX"/>
    <property type="match status" value="1"/>
</dbReference>
<proteinExistence type="predicted"/>
<dbReference type="PANTHER" id="PTHR37532">
    <property type="entry name" value="PROTEIN ISCX"/>
    <property type="match status" value="1"/>
</dbReference>
<dbReference type="NCBIfam" id="TIGR03412">
    <property type="entry name" value="iscX_yfhJ"/>
    <property type="match status" value="1"/>
</dbReference>
<dbReference type="STRING" id="867345.SAMN05421693_10319"/>
<dbReference type="Pfam" id="PF04384">
    <property type="entry name" value="Fe-S_assembly"/>
    <property type="match status" value="1"/>
</dbReference>
<dbReference type="AlphaFoldDB" id="A0A1H8ZT06"/>
<evidence type="ECO:0000313" key="2">
    <source>
        <dbReference type="Proteomes" id="UP000199496"/>
    </source>
</evidence>
<dbReference type="SUPFAM" id="SSF140319">
    <property type="entry name" value="IscX-like"/>
    <property type="match status" value="1"/>
</dbReference>
<dbReference type="GO" id="GO:0005829">
    <property type="term" value="C:cytosol"/>
    <property type="evidence" value="ECO:0007669"/>
    <property type="project" value="TreeGrafter"/>
</dbReference>
<dbReference type="GO" id="GO:0016226">
    <property type="term" value="P:iron-sulfur cluster assembly"/>
    <property type="evidence" value="ECO:0007669"/>
    <property type="project" value="UniProtKB-UniRule"/>
</dbReference>
<dbReference type="Gene3D" id="1.10.10.600">
    <property type="entry name" value="IscX-like"/>
    <property type="match status" value="1"/>
</dbReference>
<gene>
    <name evidence="1" type="ORF">SAMN05421693_10319</name>
</gene>
<sequence length="67" mass="7802">MRLKWTDSLDIALALQEAHPDVNPAQVNFVDLRNWIMALPDFEDDPERCGERILEAVQLAWMEEYDG</sequence>
<evidence type="ECO:0000313" key="1">
    <source>
        <dbReference type="EMBL" id="SEP66878.1"/>
    </source>
</evidence>
<organism evidence="1 2">
    <name type="scientific">Ectothiorhodospira magna</name>
    <dbReference type="NCBI Taxonomy" id="867345"/>
    <lineage>
        <taxon>Bacteria</taxon>
        <taxon>Pseudomonadati</taxon>
        <taxon>Pseudomonadota</taxon>
        <taxon>Gammaproteobacteria</taxon>
        <taxon>Chromatiales</taxon>
        <taxon>Ectothiorhodospiraceae</taxon>
        <taxon>Ectothiorhodospira</taxon>
    </lineage>
</organism>
<dbReference type="PIRSF" id="PIRSF039003">
    <property type="entry name" value="IscX"/>
    <property type="match status" value="1"/>
</dbReference>
<dbReference type="Proteomes" id="UP000199496">
    <property type="component" value="Unassembled WGS sequence"/>
</dbReference>
<protein>
    <submittedName>
        <fullName evidence="1">FeS assembly protein IscX</fullName>
    </submittedName>
</protein>
<reference evidence="1 2" key="1">
    <citation type="submission" date="2016-10" db="EMBL/GenBank/DDBJ databases">
        <authorList>
            <person name="de Groot N.N."/>
        </authorList>
    </citation>
    <scope>NUCLEOTIDE SEQUENCE [LARGE SCALE GENOMIC DNA]</scope>
    <source>
        <strain evidence="1 2">B7-7</strain>
    </source>
</reference>
<name>A0A1H8ZT06_9GAMM</name>
<dbReference type="InterPro" id="IPR036762">
    <property type="entry name" value="IscX-like_sf"/>
</dbReference>
<keyword evidence="2" id="KW-1185">Reference proteome</keyword>